<name>A0ABR2J2P1_9EUKA</name>
<feature type="chain" id="PRO_5047285890" evidence="2">
    <location>
        <begin position="20"/>
        <end position="374"/>
    </location>
</feature>
<evidence type="ECO:0000313" key="4">
    <source>
        <dbReference type="Proteomes" id="UP001470230"/>
    </source>
</evidence>
<dbReference type="Proteomes" id="UP001470230">
    <property type="component" value="Unassembled WGS sequence"/>
</dbReference>
<evidence type="ECO:0000313" key="3">
    <source>
        <dbReference type="EMBL" id="KAK8871492.1"/>
    </source>
</evidence>
<accession>A0ABR2J2P1</accession>
<dbReference type="EMBL" id="JAPFFF010000013">
    <property type="protein sequence ID" value="KAK8871492.1"/>
    <property type="molecule type" value="Genomic_DNA"/>
</dbReference>
<gene>
    <name evidence="3" type="ORF">M9Y10_007221</name>
</gene>
<evidence type="ECO:0000256" key="1">
    <source>
        <dbReference type="SAM" id="Phobius"/>
    </source>
</evidence>
<keyword evidence="4" id="KW-1185">Reference proteome</keyword>
<evidence type="ECO:0000256" key="2">
    <source>
        <dbReference type="SAM" id="SignalP"/>
    </source>
</evidence>
<organism evidence="3 4">
    <name type="scientific">Tritrichomonas musculus</name>
    <dbReference type="NCBI Taxonomy" id="1915356"/>
    <lineage>
        <taxon>Eukaryota</taxon>
        <taxon>Metamonada</taxon>
        <taxon>Parabasalia</taxon>
        <taxon>Tritrichomonadida</taxon>
        <taxon>Tritrichomonadidae</taxon>
        <taxon>Tritrichomonas</taxon>
    </lineage>
</organism>
<keyword evidence="1" id="KW-1133">Transmembrane helix</keyword>
<comment type="caution">
    <text evidence="3">The sequence shown here is derived from an EMBL/GenBank/DDBJ whole genome shotgun (WGS) entry which is preliminary data.</text>
</comment>
<reference evidence="3 4" key="1">
    <citation type="submission" date="2024-04" db="EMBL/GenBank/DDBJ databases">
        <title>Tritrichomonas musculus Genome.</title>
        <authorList>
            <person name="Alves-Ferreira E."/>
            <person name="Grigg M."/>
            <person name="Lorenzi H."/>
            <person name="Galac M."/>
        </authorList>
    </citation>
    <scope>NUCLEOTIDE SEQUENCE [LARGE SCALE GENOMIC DNA]</scope>
    <source>
        <strain evidence="3 4">EAF2021</strain>
    </source>
</reference>
<sequence length="374" mass="42725">MHFFFFLLWFSLSIENSDQKETDFSADHDSSNCLNINALTHVGFYNFTVKKECTITALFNDGSVRLFLFTEPFNSDDIEITIDGENVKPGSKYTNGRAIEAKKKATIKFIKENYDEKYVNIWLLPSHFCSHLSLYAYNSYSIDLKIPYTCPQVCIFSPSFDSQDQKFRVSFGINSLDSNHISSLYIKSFYCPYKTSIYSQIAKAKVKNSFIVDFKFNSSKTIKKEEKEDNKKYYDNFIFYKRITNQINQNNAIQKSSIGSVAICNSTHGCVSSFFPPLEVIVEQPNWASNIELIPLSICLGASIIFIVLLIILFKKCRKKMRMHSIKDDISGLIPPNSNISVLSPDNSRGNSLKDSNLIDQYFQDKPSDIPGNL</sequence>
<proteinExistence type="predicted"/>
<keyword evidence="1" id="KW-0472">Membrane</keyword>
<keyword evidence="1" id="KW-0812">Transmembrane</keyword>
<keyword evidence="2" id="KW-0732">Signal</keyword>
<feature type="transmembrane region" description="Helical" evidence="1">
    <location>
        <begin position="293"/>
        <end position="314"/>
    </location>
</feature>
<feature type="signal peptide" evidence="2">
    <location>
        <begin position="1"/>
        <end position="19"/>
    </location>
</feature>
<protein>
    <submittedName>
        <fullName evidence="3">Uncharacterized protein</fullName>
    </submittedName>
</protein>